<organism evidence="2 4">
    <name type="scientific">Didymodactylos carnosus</name>
    <dbReference type="NCBI Taxonomy" id="1234261"/>
    <lineage>
        <taxon>Eukaryota</taxon>
        <taxon>Metazoa</taxon>
        <taxon>Spiralia</taxon>
        <taxon>Gnathifera</taxon>
        <taxon>Rotifera</taxon>
        <taxon>Eurotatoria</taxon>
        <taxon>Bdelloidea</taxon>
        <taxon>Philodinida</taxon>
        <taxon>Philodinidae</taxon>
        <taxon>Didymodactylos</taxon>
    </lineage>
</organism>
<sequence length="192" mass="21979">VRGGKARRNLQLLHELKLHTKAVRHDAGWIPLADPFKGESTYTTEFLKHSCGVRQPIGSDQGVLQSVEPFINNKSRSNTFNDPINEVSEVMLILMIQQRINPTLKNGMFNQINKPDEYRAQPGDMDLNTMYSTEYTDKLMQKVNAIKPTERRMIDAKFQAETTYRGDYRKWPGSKPPSMRAQSGYEPPVHLS</sequence>
<evidence type="ECO:0000256" key="1">
    <source>
        <dbReference type="SAM" id="MobiDB-lite"/>
    </source>
</evidence>
<dbReference type="AlphaFoldDB" id="A0A814ZR25"/>
<accession>A0A814ZR25</accession>
<comment type="caution">
    <text evidence="2">The sequence shown here is derived from an EMBL/GenBank/DDBJ whole genome shotgun (WGS) entry which is preliminary data.</text>
</comment>
<feature type="region of interest" description="Disordered" evidence="1">
    <location>
        <begin position="168"/>
        <end position="192"/>
    </location>
</feature>
<dbReference type="EMBL" id="CAJNOQ010010253">
    <property type="protein sequence ID" value="CAF1246950.1"/>
    <property type="molecule type" value="Genomic_DNA"/>
</dbReference>
<evidence type="ECO:0000313" key="3">
    <source>
        <dbReference type="EMBL" id="CAF4013404.1"/>
    </source>
</evidence>
<protein>
    <submittedName>
        <fullName evidence="2">Uncharacterized protein</fullName>
    </submittedName>
</protein>
<feature type="non-terminal residue" evidence="2">
    <location>
        <position position="1"/>
    </location>
</feature>
<proteinExistence type="predicted"/>
<reference evidence="2" key="1">
    <citation type="submission" date="2021-02" db="EMBL/GenBank/DDBJ databases">
        <authorList>
            <person name="Nowell W R."/>
        </authorList>
    </citation>
    <scope>NUCLEOTIDE SEQUENCE</scope>
</reference>
<name>A0A814ZR25_9BILA</name>
<evidence type="ECO:0000313" key="4">
    <source>
        <dbReference type="Proteomes" id="UP000663829"/>
    </source>
</evidence>
<gene>
    <name evidence="2" type="ORF">GPM918_LOCUS25936</name>
    <name evidence="3" type="ORF">SRO942_LOCUS25999</name>
</gene>
<evidence type="ECO:0000313" key="2">
    <source>
        <dbReference type="EMBL" id="CAF1246950.1"/>
    </source>
</evidence>
<dbReference type="OrthoDB" id="365640at2759"/>
<dbReference type="Proteomes" id="UP000663829">
    <property type="component" value="Unassembled WGS sequence"/>
</dbReference>
<dbReference type="EMBL" id="CAJOBC010012805">
    <property type="protein sequence ID" value="CAF4013404.1"/>
    <property type="molecule type" value="Genomic_DNA"/>
</dbReference>
<dbReference type="Proteomes" id="UP000681722">
    <property type="component" value="Unassembled WGS sequence"/>
</dbReference>
<keyword evidence="4" id="KW-1185">Reference proteome</keyword>